<keyword evidence="3" id="KW-1185">Reference proteome</keyword>
<reference evidence="2 3" key="1">
    <citation type="submission" date="2009-10" db="EMBL/GenBank/DDBJ databases">
        <authorList>
            <person name="Qin X."/>
            <person name="Bachman B."/>
            <person name="Battles P."/>
            <person name="Bell A."/>
            <person name="Bess C."/>
            <person name="Bickham C."/>
            <person name="Chaboub L."/>
            <person name="Chen D."/>
            <person name="Coyle M."/>
            <person name="Deiros D.R."/>
            <person name="Dinh H."/>
            <person name="Forbes L."/>
            <person name="Fowler G."/>
            <person name="Francisco L."/>
            <person name="Fu Q."/>
            <person name="Gubbala S."/>
            <person name="Hale W."/>
            <person name="Han Y."/>
            <person name="Hemphill L."/>
            <person name="Highlander S.K."/>
            <person name="Hirani K."/>
            <person name="Hogues M."/>
            <person name="Jackson L."/>
            <person name="Jakkamsetti A."/>
            <person name="Javaid M."/>
            <person name="Jiang H."/>
            <person name="Korchina V."/>
            <person name="Kovar C."/>
            <person name="Lara F."/>
            <person name="Lee S."/>
            <person name="Mata R."/>
            <person name="Mathew T."/>
            <person name="Moen C."/>
            <person name="Morales K."/>
            <person name="Munidasa M."/>
            <person name="Nazareth L."/>
            <person name="Ngo R."/>
            <person name="Nguyen L."/>
            <person name="Okwuonu G."/>
            <person name="Ongeri F."/>
            <person name="Patil S."/>
            <person name="Petrosino J."/>
            <person name="Pham C."/>
            <person name="Pham P."/>
            <person name="Pu L.-L."/>
            <person name="Puazo M."/>
            <person name="Raj R."/>
            <person name="Reid J."/>
            <person name="Rouhana J."/>
            <person name="Saada N."/>
            <person name="Shang Y."/>
            <person name="Simmons D."/>
            <person name="Thornton R."/>
            <person name="Warren J."/>
            <person name="Weissenberger G."/>
            <person name="Zhang J."/>
            <person name="Zhang L."/>
            <person name="Zhou C."/>
            <person name="Zhu D."/>
            <person name="Muzny D."/>
            <person name="Worley K."/>
            <person name="Gibbs R."/>
        </authorList>
    </citation>
    <scope>NUCLEOTIDE SEQUENCE [LARGE SCALE GENOMIC DNA]</scope>
    <source>
        <strain evidence="2 3">DSM 17361</strain>
    </source>
</reference>
<feature type="signal peptide" evidence="1">
    <location>
        <begin position="1"/>
        <end position="25"/>
    </location>
</feature>
<evidence type="ECO:0000256" key="1">
    <source>
        <dbReference type="SAM" id="SignalP"/>
    </source>
</evidence>
<evidence type="ECO:0000313" key="2">
    <source>
        <dbReference type="EMBL" id="EFA44903.1"/>
    </source>
</evidence>
<evidence type="ECO:0000313" key="3">
    <source>
        <dbReference type="Proteomes" id="UP000003160"/>
    </source>
</evidence>
<accession>D1PUR4</accession>
<comment type="caution">
    <text evidence="2">The sequence shown here is derived from an EMBL/GenBank/DDBJ whole genome shotgun (WGS) entry which is preliminary data.</text>
</comment>
<feature type="chain" id="PRO_5003025198" evidence="1">
    <location>
        <begin position="26"/>
        <end position="349"/>
    </location>
</feature>
<keyword evidence="1" id="KW-0732">Signal</keyword>
<organism evidence="2 3">
    <name type="scientific">Hallella bergensis DSM 17361</name>
    <dbReference type="NCBI Taxonomy" id="585502"/>
    <lineage>
        <taxon>Bacteria</taxon>
        <taxon>Pseudomonadati</taxon>
        <taxon>Bacteroidota</taxon>
        <taxon>Bacteroidia</taxon>
        <taxon>Bacteroidales</taxon>
        <taxon>Prevotellaceae</taxon>
        <taxon>Hallella</taxon>
    </lineage>
</organism>
<name>D1PUR4_9BACT</name>
<proteinExistence type="predicted"/>
<protein>
    <submittedName>
        <fullName evidence="2">Uncharacterized protein</fullName>
    </submittedName>
</protein>
<dbReference type="RefSeq" id="WP_007172813.1">
    <property type="nucleotide sequence ID" value="NZ_GG704780.1"/>
</dbReference>
<dbReference type="Proteomes" id="UP000003160">
    <property type="component" value="Unassembled WGS sequence"/>
</dbReference>
<dbReference type="OrthoDB" id="796401at2"/>
<sequence>MSKYVRAKMALLSFLVACVASPMWAQQPAFETTEPDTTINIVAFFCNHDTTTYNYESRKWKVNAGDTTEVHRLTEKFQLVVTDSTPDGYKLVYIPLSFEYNDTAKSSDKLMYEALWNLTRNLRPEFLMDEMGQLTHLTNWREIRDAMKKGNKMMLDSLYAKSPELDSVMPRQRMESVLALKFINEAGVMDAYEEVKMLFDLHGGQVKIGTTEVDDSTSFPSHTKFWASYEAVEDPDEDYEGDYAIQSNTVTTLSGEEAAALIGNVFNVLATGEVAGKLQQLMVDSLNTQMTVTNLEDYHYFFNGWPKLMRKQKIIEIKDHKNVDETSIEWANYIWGTYGGEAEEPKNSF</sequence>
<gene>
    <name evidence="2" type="ORF">HMPREF0645_0699</name>
</gene>
<dbReference type="AlphaFoldDB" id="D1PUR4"/>
<dbReference type="EMBL" id="ACKS01000031">
    <property type="protein sequence ID" value="EFA44903.1"/>
    <property type="molecule type" value="Genomic_DNA"/>
</dbReference>
<dbReference type="HOGENOM" id="CLU_830647_0_0_10"/>